<evidence type="ECO:0000256" key="2">
    <source>
        <dbReference type="ARBA" id="ARBA00010992"/>
    </source>
</evidence>
<feature type="transmembrane region" description="Helical" evidence="8">
    <location>
        <begin position="281"/>
        <end position="310"/>
    </location>
</feature>
<feature type="transmembrane region" description="Helical" evidence="8">
    <location>
        <begin position="168"/>
        <end position="189"/>
    </location>
</feature>
<dbReference type="Gene3D" id="1.20.1250.20">
    <property type="entry name" value="MFS general substrate transporter like domains"/>
    <property type="match status" value="1"/>
</dbReference>
<feature type="transmembrane region" description="Helical" evidence="8">
    <location>
        <begin position="138"/>
        <end position="162"/>
    </location>
</feature>
<keyword evidence="5 8" id="KW-1133">Transmembrane helix</keyword>
<dbReference type="InterPro" id="IPR050360">
    <property type="entry name" value="MFS_Sugar_Transporters"/>
</dbReference>
<dbReference type="PROSITE" id="PS50850">
    <property type="entry name" value="MFS"/>
    <property type="match status" value="1"/>
</dbReference>
<dbReference type="AlphaFoldDB" id="A0A178ZED0"/>
<dbReference type="InterPro" id="IPR005829">
    <property type="entry name" value="Sugar_transporter_CS"/>
</dbReference>
<keyword evidence="11" id="KW-1185">Reference proteome</keyword>
<dbReference type="FunFam" id="1.20.1250.20:FF:000134">
    <property type="entry name" value="MFS sugar transporter protein"/>
    <property type="match status" value="1"/>
</dbReference>
<feature type="transmembrane region" description="Helical" evidence="8">
    <location>
        <begin position="398"/>
        <end position="418"/>
    </location>
</feature>
<dbReference type="NCBIfam" id="TIGR00879">
    <property type="entry name" value="SP"/>
    <property type="match status" value="1"/>
</dbReference>
<evidence type="ECO:0000313" key="10">
    <source>
        <dbReference type="EMBL" id="OAP58128.1"/>
    </source>
</evidence>
<evidence type="ECO:0000256" key="1">
    <source>
        <dbReference type="ARBA" id="ARBA00004141"/>
    </source>
</evidence>
<keyword evidence="3 7" id="KW-0813">Transport</keyword>
<evidence type="ECO:0000256" key="7">
    <source>
        <dbReference type="RuleBase" id="RU003346"/>
    </source>
</evidence>
<feature type="transmembrane region" description="Helical" evidence="8">
    <location>
        <begin position="257"/>
        <end position="275"/>
    </location>
</feature>
<dbReference type="InterPro" id="IPR003663">
    <property type="entry name" value="Sugar/inositol_transpt"/>
</dbReference>
<evidence type="ECO:0000256" key="6">
    <source>
        <dbReference type="ARBA" id="ARBA00023136"/>
    </source>
</evidence>
<comment type="caution">
    <text evidence="10">The sequence shown here is derived from an EMBL/GenBank/DDBJ whole genome shotgun (WGS) entry which is preliminary data.</text>
</comment>
<evidence type="ECO:0000256" key="4">
    <source>
        <dbReference type="ARBA" id="ARBA00022692"/>
    </source>
</evidence>
<dbReference type="OrthoDB" id="6133115at2759"/>
<sequence>MFGLNRFQLFCLAYITFGSAFYGYDSGITTSVLGYSSFLAYFNLNANTIGAFNSAYYAACALGNLANWYLPDRFGRIRTIQFACILNVPAIVLQTAAVNYGMFVAGRVIGGIACGIVYALCPVYASEIAPPHIRGRIGMIYAMNVSLGYAVTEWIGLGFYFIKGDASWRVLFGLQAVPTILMGVFSFWMPRSPRWLVMKGHHEEAKTVLKRIHGGLHHDDTFYEREFHQIKAQIQLDQDEQLGLKDIFTKPSYRKRVLLVMNFFLFQQLTGIIPLQNYQVFIYQICGFDAVMSLVLVGIWGTVVCIAVATMSPWFDRIGRRASVFLAFSFIIPGALLIVIMWARFEAGGSKDLGVAKGIIFGMFFLVWGYGGILNTFAPCKIPYHQYSSEIMPTCIRAAGVACGYATFNCIVILLVQVTPLALEHISWKYFLIFVVCDLIFIVTFYFFYPETKNKTLEEIEAIFGDRIAETFEEAGQRFQEEKEKTHVVEHREV</sequence>
<feature type="transmembrane region" description="Helical" evidence="8">
    <location>
        <begin position="82"/>
        <end position="102"/>
    </location>
</feature>
<comment type="similarity">
    <text evidence="2 7">Belongs to the major facilitator superfamily. Sugar transporter (TC 2.A.1.1) family.</text>
</comment>
<dbReference type="Proteomes" id="UP000078343">
    <property type="component" value="Unassembled WGS sequence"/>
</dbReference>
<feature type="transmembrane region" description="Helical" evidence="8">
    <location>
        <begin position="108"/>
        <end position="126"/>
    </location>
</feature>
<protein>
    <recommendedName>
        <fullName evidence="9">Major facilitator superfamily (MFS) profile domain-containing protein</fullName>
    </recommendedName>
</protein>
<keyword evidence="4 8" id="KW-0812">Transmembrane</keyword>
<comment type="subcellular location">
    <subcellularLocation>
        <location evidence="1">Membrane</location>
        <topology evidence="1">Multi-pass membrane protein</topology>
    </subcellularLocation>
</comment>
<evidence type="ECO:0000256" key="5">
    <source>
        <dbReference type="ARBA" id="ARBA00022989"/>
    </source>
</evidence>
<keyword evidence="6 8" id="KW-0472">Membrane</keyword>
<feature type="domain" description="Major facilitator superfamily (MFS) profile" evidence="9">
    <location>
        <begin position="11"/>
        <end position="453"/>
    </location>
</feature>
<organism evidence="10 11">
    <name type="scientific">Fonsecaea erecta</name>
    <dbReference type="NCBI Taxonomy" id="1367422"/>
    <lineage>
        <taxon>Eukaryota</taxon>
        <taxon>Fungi</taxon>
        <taxon>Dikarya</taxon>
        <taxon>Ascomycota</taxon>
        <taxon>Pezizomycotina</taxon>
        <taxon>Eurotiomycetes</taxon>
        <taxon>Chaetothyriomycetidae</taxon>
        <taxon>Chaetothyriales</taxon>
        <taxon>Herpotrichiellaceae</taxon>
        <taxon>Fonsecaea</taxon>
    </lineage>
</organism>
<dbReference type="InterPro" id="IPR005828">
    <property type="entry name" value="MFS_sugar_transport-like"/>
</dbReference>
<feature type="transmembrane region" description="Helical" evidence="8">
    <location>
        <begin position="7"/>
        <end position="24"/>
    </location>
</feature>
<evidence type="ECO:0000256" key="3">
    <source>
        <dbReference type="ARBA" id="ARBA00022448"/>
    </source>
</evidence>
<dbReference type="InterPro" id="IPR036259">
    <property type="entry name" value="MFS_trans_sf"/>
</dbReference>
<feature type="transmembrane region" description="Helical" evidence="8">
    <location>
        <begin position="44"/>
        <end position="70"/>
    </location>
</feature>
<dbReference type="GeneID" id="30011386"/>
<feature type="transmembrane region" description="Helical" evidence="8">
    <location>
        <begin position="430"/>
        <end position="449"/>
    </location>
</feature>
<gene>
    <name evidence="10" type="ORF">AYL99_07218</name>
</gene>
<dbReference type="PROSITE" id="PS00217">
    <property type="entry name" value="SUGAR_TRANSPORT_2"/>
    <property type="match status" value="1"/>
</dbReference>
<dbReference type="InterPro" id="IPR020846">
    <property type="entry name" value="MFS_dom"/>
</dbReference>
<dbReference type="RefSeq" id="XP_018691495.1">
    <property type="nucleotide sequence ID" value="XM_018838727.1"/>
</dbReference>
<feature type="transmembrane region" description="Helical" evidence="8">
    <location>
        <begin position="355"/>
        <end position="377"/>
    </location>
</feature>
<dbReference type="PANTHER" id="PTHR48022:SF11">
    <property type="entry name" value="MONOSACCHARIDE TRANSPORTER (HXT8), PUTATIVE (AFU_ORTHOLOGUE AFUA_2G08120)-RELATED"/>
    <property type="match status" value="1"/>
</dbReference>
<evidence type="ECO:0000259" key="9">
    <source>
        <dbReference type="PROSITE" id="PS50850"/>
    </source>
</evidence>
<accession>A0A178ZED0</accession>
<proteinExistence type="inferred from homology"/>
<dbReference type="SUPFAM" id="SSF103473">
    <property type="entry name" value="MFS general substrate transporter"/>
    <property type="match status" value="1"/>
</dbReference>
<feature type="transmembrane region" description="Helical" evidence="8">
    <location>
        <begin position="322"/>
        <end position="343"/>
    </location>
</feature>
<reference evidence="10 11" key="1">
    <citation type="submission" date="2016-04" db="EMBL/GenBank/DDBJ databases">
        <title>Draft genome of Fonsecaea erecta CBS 125763.</title>
        <authorList>
            <person name="Weiss V.A."/>
            <person name="Vicente V.A."/>
            <person name="Raittz R.T."/>
            <person name="Moreno L.F."/>
            <person name="De Souza E.M."/>
            <person name="Pedrosa F.O."/>
            <person name="Steffens M.B."/>
            <person name="Faoro H."/>
            <person name="Tadra-Sfeir M.Z."/>
            <person name="Najafzadeh M.J."/>
            <person name="Felipe M.S."/>
            <person name="Teixeira M."/>
            <person name="Sun J."/>
            <person name="Xi L."/>
            <person name="Gomes R."/>
            <person name="De Azevedo C.M."/>
            <person name="Salgado C.G."/>
            <person name="Da Silva M.B."/>
            <person name="Nascimento M.F."/>
            <person name="Queiroz-Telles F."/>
            <person name="Attili D.S."/>
            <person name="Gorbushina A."/>
        </authorList>
    </citation>
    <scope>NUCLEOTIDE SEQUENCE [LARGE SCALE GENOMIC DNA]</scope>
    <source>
        <strain evidence="10 11">CBS 125763</strain>
    </source>
</reference>
<dbReference type="PRINTS" id="PR00171">
    <property type="entry name" value="SUGRTRNSPORT"/>
</dbReference>
<dbReference type="EMBL" id="LVYI01000006">
    <property type="protein sequence ID" value="OAP58128.1"/>
    <property type="molecule type" value="Genomic_DNA"/>
</dbReference>
<dbReference type="GO" id="GO:0005351">
    <property type="term" value="F:carbohydrate:proton symporter activity"/>
    <property type="evidence" value="ECO:0007669"/>
    <property type="project" value="TreeGrafter"/>
</dbReference>
<dbReference type="GO" id="GO:0016020">
    <property type="term" value="C:membrane"/>
    <property type="evidence" value="ECO:0007669"/>
    <property type="project" value="UniProtKB-SubCell"/>
</dbReference>
<evidence type="ECO:0000256" key="8">
    <source>
        <dbReference type="SAM" id="Phobius"/>
    </source>
</evidence>
<name>A0A178ZED0_9EURO</name>
<evidence type="ECO:0000313" key="11">
    <source>
        <dbReference type="Proteomes" id="UP000078343"/>
    </source>
</evidence>
<dbReference type="Pfam" id="PF00083">
    <property type="entry name" value="Sugar_tr"/>
    <property type="match status" value="1"/>
</dbReference>
<dbReference type="PANTHER" id="PTHR48022">
    <property type="entry name" value="PLASTIDIC GLUCOSE TRANSPORTER 4"/>
    <property type="match status" value="1"/>
</dbReference>